<keyword evidence="3" id="KW-1185">Reference proteome</keyword>
<gene>
    <name evidence="2" type="ORF">SAMN04488238_101450</name>
</gene>
<evidence type="ECO:0008006" key="4">
    <source>
        <dbReference type="Google" id="ProtNLM"/>
    </source>
</evidence>
<dbReference type="Proteomes" id="UP000198539">
    <property type="component" value="Unassembled WGS sequence"/>
</dbReference>
<feature type="transmembrane region" description="Helical" evidence="1">
    <location>
        <begin position="149"/>
        <end position="166"/>
    </location>
</feature>
<reference evidence="2 3" key="1">
    <citation type="submission" date="2016-10" db="EMBL/GenBank/DDBJ databases">
        <authorList>
            <person name="de Groot N.N."/>
        </authorList>
    </citation>
    <scope>NUCLEOTIDE SEQUENCE [LARGE SCALE GENOMIC DNA]</scope>
    <source>
        <strain evidence="2 3">CGMCC 1.8894</strain>
    </source>
</reference>
<feature type="transmembrane region" description="Helical" evidence="1">
    <location>
        <begin position="296"/>
        <end position="314"/>
    </location>
</feature>
<feature type="transmembrane region" description="Helical" evidence="1">
    <location>
        <begin position="90"/>
        <end position="108"/>
    </location>
</feature>
<keyword evidence="1" id="KW-0472">Membrane</keyword>
<organism evidence="2 3">
    <name type="scientific">Roseicitreum antarcticum</name>
    <dbReference type="NCBI Taxonomy" id="564137"/>
    <lineage>
        <taxon>Bacteria</taxon>
        <taxon>Pseudomonadati</taxon>
        <taxon>Pseudomonadota</taxon>
        <taxon>Alphaproteobacteria</taxon>
        <taxon>Rhodobacterales</taxon>
        <taxon>Paracoccaceae</taxon>
        <taxon>Roseicitreum</taxon>
    </lineage>
</organism>
<feature type="transmembrane region" description="Helical" evidence="1">
    <location>
        <begin position="230"/>
        <end position="248"/>
    </location>
</feature>
<protein>
    <recommendedName>
        <fullName evidence="4">O-antigen ligase like membrane protein</fullName>
    </recommendedName>
</protein>
<feature type="transmembrane region" description="Helical" evidence="1">
    <location>
        <begin position="398"/>
        <end position="416"/>
    </location>
</feature>
<sequence length="503" mass="55409">MHKGPVMPNIIAYIALLLWPLIVVAMFRKMAPERALIWSILGGYMLLPPLAQFSVPLVPPLDKTTIPNLSAALVCIVMLKMRISVLPEGLVGKVLMLALLLGPVVTVLTNTDPIRFGVQHLGTITFYDPSRLIQDRAPGLRIYDSLSNVGTQFFFMIPFFLGRHVLAKDTALKEILIALVVAGLIYSVPMLFEVATSPQLNTMVYGFFQHDFTQAIRGGGYRPFVFMPHGLWVAFFTVMCLTAALTLFRESLSEVRGKLFLASCYLAVMLVLCKSLGPMVIGAALAPMVLLLSARMQMRIAALFAAIAIFYPLIRGSGLLPTEDLTALIESFNPDRAASLAYRFDNEDLLLARAAERPWFGWGYWGRNQIHDPLTGEITSVTDGAWIIFIGENGWVGYLARFGLLALPVFSAWLMVERLPKAEASRWLGPLSLILGANMVDMLPNATLIPFTWLLAGAILGHVELTRRATAHAKVVSRIHAQSGVYSAPQQASPPPPQRRTIL</sequence>
<feature type="transmembrane region" description="Helical" evidence="1">
    <location>
        <begin position="175"/>
        <end position="192"/>
    </location>
</feature>
<keyword evidence="1" id="KW-1133">Transmembrane helix</keyword>
<keyword evidence="1" id="KW-0812">Transmembrane</keyword>
<dbReference type="PANTHER" id="PTHR37422">
    <property type="entry name" value="TEICHURONIC ACID BIOSYNTHESIS PROTEIN TUAE"/>
    <property type="match status" value="1"/>
</dbReference>
<dbReference type="STRING" id="564137.SAMN04488238_101450"/>
<evidence type="ECO:0000313" key="3">
    <source>
        <dbReference type="Proteomes" id="UP000198539"/>
    </source>
</evidence>
<feature type="transmembrane region" description="Helical" evidence="1">
    <location>
        <begin position="448"/>
        <end position="465"/>
    </location>
</feature>
<evidence type="ECO:0000313" key="2">
    <source>
        <dbReference type="EMBL" id="SDW24344.1"/>
    </source>
</evidence>
<dbReference type="EMBL" id="FNOM01000001">
    <property type="protein sequence ID" value="SDW24344.1"/>
    <property type="molecule type" value="Genomic_DNA"/>
</dbReference>
<feature type="transmembrane region" description="Helical" evidence="1">
    <location>
        <begin position="6"/>
        <end position="28"/>
    </location>
</feature>
<name>A0A1H2RZV6_9RHOB</name>
<dbReference type="InterPro" id="IPR051533">
    <property type="entry name" value="WaaL-like"/>
</dbReference>
<accession>A0A1H2RZV6</accession>
<feature type="transmembrane region" description="Helical" evidence="1">
    <location>
        <begin position="260"/>
        <end position="290"/>
    </location>
</feature>
<dbReference type="PANTHER" id="PTHR37422:SF13">
    <property type="entry name" value="LIPOPOLYSACCHARIDE BIOSYNTHESIS PROTEIN PA4999-RELATED"/>
    <property type="match status" value="1"/>
</dbReference>
<evidence type="ECO:0000256" key="1">
    <source>
        <dbReference type="SAM" id="Phobius"/>
    </source>
</evidence>
<dbReference type="AlphaFoldDB" id="A0A1H2RZV6"/>
<proteinExistence type="predicted"/>